<dbReference type="AlphaFoldDB" id="A0AAD7DLU4"/>
<accession>A0AAD7DLU4</accession>
<gene>
    <name evidence="2" type="ORF">B0H17DRAFT_1131966</name>
</gene>
<organism evidence="2 3">
    <name type="scientific">Mycena rosella</name>
    <name type="common">Pink bonnet</name>
    <name type="synonym">Agaricus rosellus</name>
    <dbReference type="NCBI Taxonomy" id="1033263"/>
    <lineage>
        <taxon>Eukaryota</taxon>
        <taxon>Fungi</taxon>
        <taxon>Dikarya</taxon>
        <taxon>Basidiomycota</taxon>
        <taxon>Agaricomycotina</taxon>
        <taxon>Agaricomycetes</taxon>
        <taxon>Agaricomycetidae</taxon>
        <taxon>Agaricales</taxon>
        <taxon>Marasmiineae</taxon>
        <taxon>Mycenaceae</taxon>
        <taxon>Mycena</taxon>
    </lineage>
</organism>
<dbReference type="Proteomes" id="UP001221757">
    <property type="component" value="Unassembled WGS sequence"/>
</dbReference>
<name>A0AAD7DLU4_MYCRO</name>
<evidence type="ECO:0000313" key="2">
    <source>
        <dbReference type="EMBL" id="KAJ7694324.1"/>
    </source>
</evidence>
<comment type="caution">
    <text evidence="2">The sequence shown here is derived from an EMBL/GenBank/DDBJ whole genome shotgun (WGS) entry which is preliminary data.</text>
</comment>
<proteinExistence type="predicted"/>
<evidence type="ECO:0000256" key="1">
    <source>
        <dbReference type="SAM" id="Phobius"/>
    </source>
</evidence>
<keyword evidence="3" id="KW-1185">Reference proteome</keyword>
<keyword evidence="1" id="KW-0472">Membrane</keyword>
<evidence type="ECO:0000313" key="3">
    <source>
        <dbReference type="Proteomes" id="UP001221757"/>
    </source>
</evidence>
<keyword evidence="1" id="KW-1133">Transmembrane helix</keyword>
<reference evidence="2" key="1">
    <citation type="submission" date="2023-03" db="EMBL/GenBank/DDBJ databases">
        <title>Massive genome expansion in bonnet fungi (Mycena s.s.) driven by repeated elements and novel gene families across ecological guilds.</title>
        <authorList>
            <consortium name="Lawrence Berkeley National Laboratory"/>
            <person name="Harder C.B."/>
            <person name="Miyauchi S."/>
            <person name="Viragh M."/>
            <person name="Kuo A."/>
            <person name="Thoen E."/>
            <person name="Andreopoulos B."/>
            <person name="Lu D."/>
            <person name="Skrede I."/>
            <person name="Drula E."/>
            <person name="Henrissat B."/>
            <person name="Morin E."/>
            <person name="Kohler A."/>
            <person name="Barry K."/>
            <person name="LaButti K."/>
            <person name="Morin E."/>
            <person name="Salamov A."/>
            <person name="Lipzen A."/>
            <person name="Mereny Z."/>
            <person name="Hegedus B."/>
            <person name="Baldrian P."/>
            <person name="Stursova M."/>
            <person name="Weitz H."/>
            <person name="Taylor A."/>
            <person name="Grigoriev I.V."/>
            <person name="Nagy L.G."/>
            <person name="Martin F."/>
            <person name="Kauserud H."/>
        </authorList>
    </citation>
    <scope>NUCLEOTIDE SEQUENCE</scope>
    <source>
        <strain evidence="2">CBHHK067</strain>
    </source>
</reference>
<protein>
    <submittedName>
        <fullName evidence="2">Uncharacterized protein</fullName>
    </submittedName>
</protein>
<sequence>MSVCSICRRSEQGTNFVPRVFRLQKRAAPLNSGIPWARLCPSSGRWTQSYSKTLQGSSAAVITGSTASLSEEIFGSIMNDTNGRLLIFARPSPRISNLLFSPTPPRETSSRMRLPMSVILSYKSPRFLKPWTFSAAGYTLFSLCEIGALTSDINDPPAWVLSVATRTGNPAATIHAVDKSARELKFVFPPVETSFRPVFARQATSGDRSVQGDVALSFTPSSPTPAAIEAATPTTNADPAPLLPTSSQFGFSTAASSTAVTSPISGLDKPETSASYKPSLSALIAGPILAVGTIGVAGFILFTICGCRHRREDKSAEP</sequence>
<keyword evidence="1" id="KW-0812">Transmembrane</keyword>
<feature type="transmembrane region" description="Helical" evidence="1">
    <location>
        <begin position="280"/>
        <end position="305"/>
    </location>
</feature>
<dbReference type="EMBL" id="JARKIE010000042">
    <property type="protein sequence ID" value="KAJ7694324.1"/>
    <property type="molecule type" value="Genomic_DNA"/>
</dbReference>